<name>A0ABQ2LCP3_9PROT</name>
<evidence type="ECO:0000313" key="4">
    <source>
        <dbReference type="Proteomes" id="UP000602381"/>
    </source>
</evidence>
<evidence type="ECO:0000259" key="2">
    <source>
        <dbReference type="Pfam" id="PF02698"/>
    </source>
</evidence>
<dbReference type="Pfam" id="PF02698">
    <property type="entry name" value="DUF218"/>
    <property type="match status" value="1"/>
</dbReference>
<keyword evidence="1" id="KW-0812">Transmembrane</keyword>
<feature type="domain" description="DUF218" evidence="2">
    <location>
        <begin position="55"/>
        <end position="170"/>
    </location>
</feature>
<dbReference type="RefSeq" id="WP_150005299.1">
    <property type="nucleotide sequence ID" value="NZ_BMOV01000004.1"/>
</dbReference>
<keyword evidence="1" id="KW-1133">Transmembrane helix</keyword>
<sequence>MRVRSLHVRAKAHPVKRLLALFVLALGLWFLGFIWFFLTMPQERPFPTDRSFGGIVVFTGSAGRIQAGVSALEAGLGDRLLVSGVNATLAPSVIRSAIEGDQGLVTCCIDLGKAAQNTEGNAKEAIQWAQQHGYDEIMIVTADWHMRRSLVELGRHTHSLTIHAAPVKGHVSVSRLALEYSKYLAACLRAGLE</sequence>
<keyword evidence="4" id="KW-1185">Reference proteome</keyword>
<reference evidence="4" key="1">
    <citation type="journal article" date="2019" name="Int. J. Syst. Evol. Microbiol.">
        <title>The Global Catalogue of Microorganisms (GCM) 10K type strain sequencing project: providing services to taxonomists for standard genome sequencing and annotation.</title>
        <authorList>
            <consortium name="The Broad Institute Genomics Platform"/>
            <consortium name="The Broad Institute Genome Sequencing Center for Infectious Disease"/>
            <person name="Wu L."/>
            <person name="Ma J."/>
        </authorList>
    </citation>
    <scope>NUCLEOTIDE SEQUENCE [LARGE SCALE GENOMIC DNA]</scope>
    <source>
        <strain evidence="4">JCM 17843</strain>
    </source>
</reference>
<comment type="caution">
    <text evidence="3">The sequence shown here is derived from an EMBL/GenBank/DDBJ whole genome shotgun (WGS) entry which is preliminary data.</text>
</comment>
<accession>A0ABQ2LCP3</accession>
<proteinExistence type="predicted"/>
<dbReference type="CDD" id="cd06259">
    <property type="entry name" value="YdcF-like"/>
    <property type="match status" value="1"/>
</dbReference>
<protein>
    <recommendedName>
        <fullName evidence="2">DUF218 domain-containing protein</fullName>
    </recommendedName>
</protein>
<keyword evidence="1" id="KW-0472">Membrane</keyword>
<dbReference type="InterPro" id="IPR003848">
    <property type="entry name" value="DUF218"/>
</dbReference>
<organism evidence="3 4">
    <name type="scientific">Iodidimonas muriae</name>
    <dbReference type="NCBI Taxonomy" id="261467"/>
    <lineage>
        <taxon>Bacteria</taxon>
        <taxon>Pseudomonadati</taxon>
        <taxon>Pseudomonadota</taxon>
        <taxon>Alphaproteobacteria</taxon>
        <taxon>Iodidimonadales</taxon>
        <taxon>Iodidimonadaceae</taxon>
        <taxon>Iodidimonas</taxon>
    </lineage>
</organism>
<gene>
    <name evidence="3" type="ORF">GCM10007972_14500</name>
</gene>
<evidence type="ECO:0000256" key="1">
    <source>
        <dbReference type="SAM" id="Phobius"/>
    </source>
</evidence>
<evidence type="ECO:0000313" key="3">
    <source>
        <dbReference type="EMBL" id="GGO11049.1"/>
    </source>
</evidence>
<dbReference type="Proteomes" id="UP000602381">
    <property type="component" value="Unassembled WGS sequence"/>
</dbReference>
<dbReference type="EMBL" id="BMOV01000004">
    <property type="protein sequence ID" value="GGO11049.1"/>
    <property type="molecule type" value="Genomic_DNA"/>
</dbReference>
<feature type="transmembrane region" description="Helical" evidence="1">
    <location>
        <begin position="18"/>
        <end position="38"/>
    </location>
</feature>